<proteinExistence type="predicted"/>
<reference evidence="2 3" key="1">
    <citation type="submission" date="2018-06" db="EMBL/GenBank/DDBJ databases">
        <title>A transcriptomic atlas of mushroom development highlights an independent origin of complex multicellularity.</title>
        <authorList>
            <consortium name="DOE Joint Genome Institute"/>
            <person name="Krizsan K."/>
            <person name="Almasi E."/>
            <person name="Merenyi Z."/>
            <person name="Sahu N."/>
            <person name="Viragh M."/>
            <person name="Koszo T."/>
            <person name="Mondo S."/>
            <person name="Kiss B."/>
            <person name="Balint B."/>
            <person name="Kues U."/>
            <person name="Barry K."/>
            <person name="Hegedus J.C."/>
            <person name="Henrissat B."/>
            <person name="Johnson J."/>
            <person name="Lipzen A."/>
            <person name="Ohm R."/>
            <person name="Nagy I."/>
            <person name="Pangilinan J."/>
            <person name="Yan J."/>
            <person name="Xiong Y."/>
            <person name="Grigoriev I.V."/>
            <person name="Hibbett D.S."/>
            <person name="Nagy L.G."/>
        </authorList>
    </citation>
    <scope>NUCLEOTIDE SEQUENCE [LARGE SCALE GENOMIC DNA]</scope>
    <source>
        <strain evidence="2 3">SZMC22713</strain>
    </source>
</reference>
<sequence length="224" mass="25163">MVVGFLAMHHSAKITLAFRTLAIWERDWRATFILGIGAATYNISVLVCNILLEKWFRYVPHPLLETLLDCYSEVTGPTAVVTILGFASLMFYDSVMFILISTRTVHEGRKTRSRILTILFRDGVIYYAILFGIVISLLLILILTSDIPYAALSVTNLLIATSLPQFEVTLVGSLAPELLNCGAIYRPGQLSSIRYLERRTILDEFTFPPQTVSDDNEVVIERGQ</sequence>
<keyword evidence="1" id="KW-1133">Transmembrane helix</keyword>
<evidence type="ECO:0000313" key="2">
    <source>
        <dbReference type="EMBL" id="TDL13871.1"/>
    </source>
</evidence>
<dbReference type="Proteomes" id="UP000294933">
    <property type="component" value="Unassembled WGS sequence"/>
</dbReference>
<evidence type="ECO:0000313" key="3">
    <source>
        <dbReference type="Proteomes" id="UP000294933"/>
    </source>
</evidence>
<keyword evidence="3" id="KW-1185">Reference proteome</keyword>
<keyword evidence="1" id="KW-0812">Transmembrane</keyword>
<organism evidence="2 3">
    <name type="scientific">Rickenella mellea</name>
    <dbReference type="NCBI Taxonomy" id="50990"/>
    <lineage>
        <taxon>Eukaryota</taxon>
        <taxon>Fungi</taxon>
        <taxon>Dikarya</taxon>
        <taxon>Basidiomycota</taxon>
        <taxon>Agaricomycotina</taxon>
        <taxon>Agaricomycetes</taxon>
        <taxon>Hymenochaetales</taxon>
        <taxon>Rickenellaceae</taxon>
        <taxon>Rickenella</taxon>
    </lineage>
</organism>
<accession>A0A4Y7PFP5</accession>
<gene>
    <name evidence="2" type="ORF">BD410DRAFT_903195</name>
</gene>
<feature type="transmembrane region" description="Helical" evidence="1">
    <location>
        <begin position="32"/>
        <end position="52"/>
    </location>
</feature>
<name>A0A4Y7PFP5_9AGAM</name>
<evidence type="ECO:0000256" key="1">
    <source>
        <dbReference type="SAM" id="Phobius"/>
    </source>
</evidence>
<feature type="transmembrane region" description="Helical" evidence="1">
    <location>
        <begin position="123"/>
        <end position="143"/>
    </location>
</feature>
<dbReference type="VEuPathDB" id="FungiDB:BD410DRAFT_903195"/>
<dbReference type="AlphaFoldDB" id="A0A4Y7PFP5"/>
<keyword evidence="1" id="KW-0472">Membrane</keyword>
<dbReference type="EMBL" id="ML170443">
    <property type="protein sequence ID" value="TDL13871.1"/>
    <property type="molecule type" value="Genomic_DNA"/>
</dbReference>
<feature type="transmembrane region" description="Helical" evidence="1">
    <location>
        <begin position="79"/>
        <end position="102"/>
    </location>
</feature>
<protein>
    <submittedName>
        <fullName evidence="2">Uncharacterized protein</fullName>
    </submittedName>
</protein>